<keyword evidence="3" id="KW-1185">Reference proteome</keyword>
<dbReference type="Proteomes" id="UP000272942">
    <property type="component" value="Unassembled WGS sequence"/>
</dbReference>
<feature type="compositionally biased region" description="Basic and acidic residues" evidence="1">
    <location>
        <begin position="1"/>
        <end position="16"/>
    </location>
</feature>
<evidence type="ECO:0000313" key="4">
    <source>
        <dbReference type="WBParaSite" id="ECPE_0000340401-mRNA-1"/>
    </source>
</evidence>
<evidence type="ECO:0000313" key="3">
    <source>
        <dbReference type="Proteomes" id="UP000272942"/>
    </source>
</evidence>
<evidence type="ECO:0000313" key="2">
    <source>
        <dbReference type="EMBL" id="VDP69397.1"/>
    </source>
</evidence>
<feature type="region of interest" description="Disordered" evidence="1">
    <location>
        <begin position="1"/>
        <end position="43"/>
    </location>
</feature>
<accession>A0A183A8W6</accession>
<protein>
    <submittedName>
        <fullName evidence="2 4">Uncharacterized protein</fullName>
    </submittedName>
</protein>
<sequence>MGVRISHPERLVHQADENSQNSTEFQKTSRQPSKTNEFQRNDNATKLMLSEKTSTLMGADYMSTSTASTISSRMKPHVGLSPQPYLHNSTRGGTRGRDFTHSWSRLSGSPSYNRTGAHRASTQTKPPWKPCVVKTHYDYSQAERPQSSLRQAPSPVPRQPRRMRRMDSRRVCSTSLSCLNDIHYQTGESHLRRCSAARRAQANKSEMLDTFSLENTHTLGIVEGTTATHRSRQPRRVRGMRAAYYPAMLRRHRPYPMTVANACGDSRQHRRVPSNILSDSLITAASESSFDIESIDPFTTVQDDTFPLRYVFYVEDKPKSMRAFANAGKVSLLARDTHCRVYFHAHIQRSANTNRVLGQTQNSVDSTQPVEPALYYHGKRVCPVTVAAPNLHALLRFVKQLDLLFPEFEASRYLSEQLVAPKRSGLETDSTQTENG</sequence>
<name>A0A183A8W6_9TREM</name>
<organism evidence="4">
    <name type="scientific">Echinostoma caproni</name>
    <dbReference type="NCBI Taxonomy" id="27848"/>
    <lineage>
        <taxon>Eukaryota</taxon>
        <taxon>Metazoa</taxon>
        <taxon>Spiralia</taxon>
        <taxon>Lophotrochozoa</taxon>
        <taxon>Platyhelminthes</taxon>
        <taxon>Trematoda</taxon>
        <taxon>Digenea</taxon>
        <taxon>Plagiorchiida</taxon>
        <taxon>Echinostomata</taxon>
        <taxon>Echinostomatoidea</taxon>
        <taxon>Echinostomatidae</taxon>
        <taxon>Echinostoma</taxon>
    </lineage>
</organism>
<feature type="compositionally biased region" description="Polar residues" evidence="1">
    <location>
        <begin position="17"/>
        <end position="43"/>
    </location>
</feature>
<dbReference type="AlphaFoldDB" id="A0A183A8W6"/>
<reference evidence="4" key="1">
    <citation type="submission" date="2016-06" db="UniProtKB">
        <authorList>
            <consortium name="WormBaseParasite"/>
        </authorList>
    </citation>
    <scope>IDENTIFICATION</scope>
</reference>
<reference evidence="2 3" key="2">
    <citation type="submission" date="2018-11" db="EMBL/GenBank/DDBJ databases">
        <authorList>
            <consortium name="Pathogen Informatics"/>
        </authorList>
    </citation>
    <scope>NUCLEOTIDE SEQUENCE [LARGE SCALE GENOMIC DNA]</scope>
    <source>
        <strain evidence="2 3">Egypt</strain>
    </source>
</reference>
<proteinExistence type="predicted"/>
<gene>
    <name evidence="2" type="ORF">ECPE_LOCUS3401</name>
</gene>
<evidence type="ECO:0000256" key="1">
    <source>
        <dbReference type="SAM" id="MobiDB-lite"/>
    </source>
</evidence>
<feature type="region of interest" description="Disordered" evidence="1">
    <location>
        <begin position="73"/>
        <end position="168"/>
    </location>
</feature>
<dbReference type="EMBL" id="UZAN01040360">
    <property type="protein sequence ID" value="VDP69397.1"/>
    <property type="molecule type" value="Genomic_DNA"/>
</dbReference>
<dbReference type="WBParaSite" id="ECPE_0000340401-mRNA-1">
    <property type="protein sequence ID" value="ECPE_0000340401-mRNA-1"/>
    <property type="gene ID" value="ECPE_0000340401"/>
</dbReference>
<feature type="compositionally biased region" description="Polar residues" evidence="1">
    <location>
        <begin position="101"/>
        <end position="125"/>
    </location>
</feature>
<dbReference type="OrthoDB" id="6236357at2759"/>